<keyword evidence="4" id="KW-1185">Reference proteome</keyword>
<organism evidence="3 4">
    <name type="scientific">Rugosimonospora acidiphila</name>
    <dbReference type="NCBI Taxonomy" id="556531"/>
    <lineage>
        <taxon>Bacteria</taxon>
        <taxon>Bacillati</taxon>
        <taxon>Actinomycetota</taxon>
        <taxon>Actinomycetes</taxon>
        <taxon>Micromonosporales</taxon>
        <taxon>Micromonosporaceae</taxon>
        <taxon>Rugosimonospora</taxon>
    </lineage>
</organism>
<dbReference type="RefSeq" id="WP_345638307.1">
    <property type="nucleotide sequence ID" value="NZ_BAABJQ010000041.1"/>
</dbReference>
<reference evidence="4" key="1">
    <citation type="journal article" date="2019" name="Int. J. Syst. Evol. Microbiol.">
        <title>The Global Catalogue of Microorganisms (GCM) 10K type strain sequencing project: providing services to taxonomists for standard genome sequencing and annotation.</title>
        <authorList>
            <consortium name="The Broad Institute Genomics Platform"/>
            <consortium name="The Broad Institute Genome Sequencing Center for Infectious Disease"/>
            <person name="Wu L."/>
            <person name="Ma J."/>
        </authorList>
    </citation>
    <scope>NUCLEOTIDE SEQUENCE [LARGE SCALE GENOMIC DNA]</scope>
    <source>
        <strain evidence="4">JCM 18304</strain>
    </source>
</reference>
<comment type="caution">
    <text evidence="3">The sequence shown here is derived from an EMBL/GenBank/DDBJ whole genome shotgun (WGS) entry which is preliminary data.</text>
</comment>
<evidence type="ECO:0000313" key="3">
    <source>
        <dbReference type="EMBL" id="GAA5200145.1"/>
    </source>
</evidence>
<proteinExistence type="predicted"/>
<feature type="compositionally biased region" description="Polar residues" evidence="1">
    <location>
        <begin position="22"/>
        <end position="37"/>
    </location>
</feature>
<evidence type="ECO:0000313" key="4">
    <source>
        <dbReference type="Proteomes" id="UP001501570"/>
    </source>
</evidence>
<dbReference type="Proteomes" id="UP001501570">
    <property type="component" value="Unassembled WGS sequence"/>
</dbReference>
<dbReference type="EMBL" id="BAABJQ010000041">
    <property type="protein sequence ID" value="GAA5200145.1"/>
    <property type="molecule type" value="Genomic_DNA"/>
</dbReference>
<dbReference type="InterPro" id="IPR013216">
    <property type="entry name" value="Methyltransf_11"/>
</dbReference>
<name>A0ABP9SSV6_9ACTN</name>
<feature type="region of interest" description="Disordered" evidence="1">
    <location>
        <begin position="1"/>
        <end position="37"/>
    </location>
</feature>
<evidence type="ECO:0000256" key="1">
    <source>
        <dbReference type="SAM" id="MobiDB-lite"/>
    </source>
</evidence>
<gene>
    <name evidence="3" type="ORF">GCM10023322_77380</name>
</gene>
<dbReference type="CDD" id="cd02440">
    <property type="entry name" value="AdoMet_MTases"/>
    <property type="match status" value="1"/>
</dbReference>
<dbReference type="InterPro" id="IPR029063">
    <property type="entry name" value="SAM-dependent_MTases_sf"/>
</dbReference>
<evidence type="ECO:0000259" key="2">
    <source>
        <dbReference type="Pfam" id="PF08241"/>
    </source>
</evidence>
<dbReference type="Pfam" id="PF08241">
    <property type="entry name" value="Methyltransf_11"/>
    <property type="match status" value="1"/>
</dbReference>
<accession>A0ABP9SSV6</accession>
<dbReference type="SUPFAM" id="SSF53335">
    <property type="entry name" value="S-adenosyl-L-methionine-dependent methyltransferases"/>
    <property type="match status" value="1"/>
</dbReference>
<dbReference type="Gene3D" id="3.40.50.150">
    <property type="entry name" value="Vaccinia Virus protein VP39"/>
    <property type="match status" value="1"/>
</dbReference>
<sequence>MPQTLPRVVPAPPGKPIRPEASASQQTSEAIARNPSQWSATAAREVVRRYTELAPHWNDDRGGYRPVPLADALARGGLPAGRRCVEVGCGTGLLTPLLTEVWSEVVCVDLTPEMLRRSSAPWRLLGDASRLPLAAGFADAVILADVPLFADEVVRVLAPSGAVVWSNALGMDAPHHVPVETVCSALERASGGAPWSAVAAEAGWGLWAVLRPAA</sequence>
<feature type="domain" description="Methyltransferase type 11" evidence="2">
    <location>
        <begin position="85"/>
        <end position="164"/>
    </location>
</feature>
<protein>
    <recommendedName>
        <fullName evidence="2">Methyltransferase type 11 domain-containing protein</fullName>
    </recommendedName>
</protein>